<evidence type="ECO:0000313" key="4">
    <source>
        <dbReference type="EMBL" id="MBO1318881.1"/>
    </source>
</evidence>
<proteinExistence type="predicted"/>
<dbReference type="Proteomes" id="UP000664417">
    <property type="component" value="Unassembled WGS sequence"/>
</dbReference>
<evidence type="ECO:0000313" key="5">
    <source>
        <dbReference type="Proteomes" id="UP000664417"/>
    </source>
</evidence>
<accession>A0A8J7QD75</accession>
<keyword evidence="5" id="KW-1185">Reference proteome</keyword>
<sequence>MASLPKTKVLIVDDSQTERFWEEKVLKGLGCETFTAGDGTEALKFMFQQESVDLIMLDLKMPRMDGHEFLSEIRKNSDFDHVKVIVLSAKTEEEVIPVLAEGATDYWLKGSSVAVLKSRIRNIVYTIHLEKKLAAFKEIING</sequence>
<dbReference type="EMBL" id="JAFREP010000007">
    <property type="protein sequence ID" value="MBO1318881.1"/>
    <property type="molecule type" value="Genomic_DNA"/>
</dbReference>
<dbReference type="SMART" id="SM00448">
    <property type="entry name" value="REC"/>
    <property type="match status" value="1"/>
</dbReference>
<keyword evidence="1 2" id="KW-0597">Phosphoprotein</keyword>
<dbReference type="InterPro" id="IPR050595">
    <property type="entry name" value="Bact_response_regulator"/>
</dbReference>
<dbReference type="GO" id="GO:0000160">
    <property type="term" value="P:phosphorelay signal transduction system"/>
    <property type="evidence" value="ECO:0007669"/>
    <property type="project" value="InterPro"/>
</dbReference>
<feature type="modified residue" description="4-aspartylphosphate" evidence="2">
    <location>
        <position position="58"/>
    </location>
</feature>
<gene>
    <name evidence="4" type="ORF">J3U88_10455</name>
</gene>
<dbReference type="Gene3D" id="3.40.50.2300">
    <property type="match status" value="1"/>
</dbReference>
<dbReference type="PROSITE" id="PS50110">
    <property type="entry name" value="RESPONSE_REGULATORY"/>
    <property type="match status" value="1"/>
</dbReference>
<evidence type="ECO:0000256" key="1">
    <source>
        <dbReference type="ARBA" id="ARBA00022553"/>
    </source>
</evidence>
<dbReference type="AlphaFoldDB" id="A0A8J7QD75"/>
<organism evidence="4 5">
    <name type="scientific">Acanthopleuribacter pedis</name>
    <dbReference type="NCBI Taxonomy" id="442870"/>
    <lineage>
        <taxon>Bacteria</taxon>
        <taxon>Pseudomonadati</taxon>
        <taxon>Acidobacteriota</taxon>
        <taxon>Holophagae</taxon>
        <taxon>Acanthopleuribacterales</taxon>
        <taxon>Acanthopleuribacteraceae</taxon>
        <taxon>Acanthopleuribacter</taxon>
    </lineage>
</organism>
<protein>
    <submittedName>
        <fullName evidence="4">Response regulator</fullName>
    </submittedName>
</protein>
<reference evidence="4" key="1">
    <citation type="submission" date="2021-03" db="EMBL/GenBank/DDBJ databases">
        <authorList>
            <person name="Wang G."/>
        </authorList>
    </citation>
    <scope>NUCLEOTIDE SEQUENCE</scope>
    <source>
        <strain evidence="4">KCTC 12899</strain>
    </source>
</reference>
<evidence type="ECO:0000256" key="2">
    <source>
        <dbReference type="PROSITE-ProRule" id="PRU00169"/>
    </source>
</evidence>
<dbReference type="Pfam" id="PF00072">
    <property type="entry name" value="Response_reg"/>
    <property type="match status" value="1"/>
</dbReference>
<dbReference type="InterPro" id="IPR001789">
    <property type="entry name" value="Sig_transdc_resp-reg_receiver"/>
</dbReference>
<dbReference type="PANTHER" id="PTHR44591:SF3">
    <property type="entry name" value="RESPONSE REGULATORY DOMAIN-CONTAINING PROTEIN"/>
    <property type="match status" value="1"/>
</dbReference>
<comment type="caution">
    <text evidence="4">The sequence shown here is derived from an EMBL/GenBank/DDBJ whole genome shotgun (WGS) entry which is preliminary data.</text>
</comment>
<dbReference type="SUPFAM" id="SSF52172">
    <property type="entry name" value="CheY-like"/>
    <property type="match status" value="1"/>
</dbReference>
<feature type="domain" description="Response regulatory" evidence="3">
    <location>
        <begin position="8"/>
        <end position="124"/>
    </location>
</feature>
<dbReference type="InterPro" id="IPR011006">
    <property type="entry name" value="CheY-like_superfamily"/>
</dbReference>
<name>A0A8J7QD75_9BACT</name>
<dbReference type="PANTHER" id="PTHR44591">
    <property type="entry name" value="STRESS RESPONSE REGULATOR PROTEIN 1"/>
    <property type="match status" value="1"/>
</dbReference>
<dbReference type="RefSeq" id="WP_207858699.1">
    <property type="nucleotide sequence ID" value="NZ_JAFREP010000007.1"/>
</dbReference>
<evidence type="ECO:0000259" key="3">
    <source>
        <dbReference type="PROSITE" id="PS50110"/>
    </source>
</evidence>